<dbReference type="InterPro" id="IPR011008">
    <property type="entry name" value="Dimeric_a/b-barrel"/>
</dbReference>
<organism evidence="2 3">
    <name type="scientific">Rhodococcus jostii (strain RHA1)</name>
    <dbReference type="NCBI Taxonomy" id="101510"/>
    <lineage>
        <taxon>Bacteria</taxon>
        <taxon>Bacillati</taxon>
        <taxon>Actinomycetota</taxon>
        <taxon>Actinomycetes</taxon>
        <taxon>Mycobacteriales</taxon>
        <taxon>Nocardiaceae</taxon>
        <taxon>Rhodococcus</taxon>
    </lineage>
</organism>
<accession>Q0RUS8</accession>
<name>Q0RUS8_RHOJR</name>
<dbReference type="KEGG" id="rha:RHA1_ro11311"/>
<protein>
    <recommendedName>
        <fullName evidence="1">ABM domain-containing protein</fullName>
    </recommendedName>
</protein>
<geneLocation type="plasmid" evidence="2 3">
    <name>pRHL3</name>
</geneLocation>
<feature type="domain" description="ABM" evidence="1">
    <location>
        <begin position="1"/>
        <end position="64"/>
    </location>
</feature>
<dbReference type="PATRIC" id="fig|101510.16.peg.9117"/>
<dbReference type="Pfam" id="PF03992">
    <property type="entry name" value="ABM"/>
    <property type="match status" value="1"/>
</dbReference>
<dbReference type="EMBL" id="CP000434">
    <property type="protein sequence ID" value="ABH00958.1"/>
    <property type="molecule type" value="Genomic_DNA"/>
</dbReference>
<dbReference type="InterPro" id="IPR007138">
    <property type="entry name" value="ABM_dom"/>
</dbReference>
<dbReference type="SUPFAM" id="SSF54909">
    <property type="entry name" value="Dimeric alpha+beta barrel"/>
    <property type="match status" value="1"/>
</dbReference>
<reference evidence="3" key="1">
    <citation type="journal article" date="2006" name="Proc. Natl. Acad. Sci. U.S.A.">
        <title>The complete genome of Rhodococcus sp. RHA1 provides insights into a catabolic powerhouse.</title>
        <authorList>
            <person name="McLeod M.P."/>
            <person name="Warren R.L."/>
            <person name="Hsiao W.W.L."/>
            <person name="Araki N."/>
            <person name="Myhre M."/>
            <person name="Fernandes C."/>
            <person name="Miyazawa D."/>
            <person name="Wong W."/>
            <person name="Lillquist A.L."/>
            <person name="Wang D."/>
            <person name="Dosanjh M."/>
            <person name="Hara H."/>
            <person name="Petrescu A."/>
            <person name="Morin R.D."/>
            <person name="Yang G."/>
            <person name="Stott J.M."/>
            <person name="Schein J.E."/>
            <person name="Shin H."/>
            <person name="Smailus D."/>
            <person name="Siddiqui A.S."/>
            <person name="Marra M.A."/>
            <person name="Jones S.J.M."/>
            <person name="Holt R."/>
            <person name="Brinkman F.S.L."/>
            <person name="Miyauchi K."/>
            <person name="Fukuda M."/>
            <person name="Davies J.E."/>
            <person name="Mohn W.W."/>
            <person name="Eltis L.D."/>
        </authorList>
    </citation>
    <scope>NUCLEOTIDE SEQUENCE [LARGE SCALE GENOMIC DNA]</scope>
    <source>
        <strain evidence="3">RHA1</strain>
    </source>
</reference>
<dbReference type="AlphaFoldDB" id="Q0RUS8"/>
<dbReference type="RefSeq" id="WP_011600583.1">
    <property type="nucleotide sequence ID" value="NC_008271.1"/>
</dbReference>
<evidence type="ECO:0000313" key="2">
    <source>
        <dbReference type="EMBL" id="ABH00958.1"/>
    </source>
</evidence>
<sequence length="97" mass="10839">MIYEHAYVTTDADKSAEFEEAFARAKKYLLDANGGKTVELVRSVDHPGLYLLRVGWDSVEAHTEVFASSTNGKLLGEAIGHYFVKIPHVIHFEDTTI</sequence>
<evidence type="ECO:0000259" key="1">
    <source>
        <dbReference type="Pfam" id="PF03992"/>
    </source>
</evidence>
<dbReference type="Gene3D" id="3.30.70.100">
    <property type="match status" value="1"/>
</dbReference>
<dbReference type="Proteomes" id="UP000008710">
    <property type="component" value="Plasmid pRHL3"/>
</dbReference>
<dbReference type="eggNOG" id="COG2329">
    <property type="taxonomic scope" value="Bacteria"/>
</dbReference>
<keyword evidence="2" id="KW-0614">Plasmid</keyword>
<dbReference type="OrthoDB" id="9798157at2"/>
<evidence type="ECO:0000313" key="3">
    <source>
        <dbReference type="Proteomes" id="UP000008710"/>
    </source>
</evidence>
<proteinExistence type="predicted"/>
<dbReference type="HOGENOM" id="CLU_156590_2_0_11"/>
<gene>
    <name evidence="2" type="ordered locus">RHA1_ro11311</name>
</gene>